<protein>
    <submittedName>
        <fullName evidence="2">Stage II sporulation protein M</fullName>
    </submittedName>
</protein>
<feature type="transmembrane region" description="Helical" evidence="1">
    <location>
        <begin position="14"/>
        <end position="34"/>
    </location>
</feature>
<feature type="transmembrane region" description="Helical" evidence="1">
    <location>
        <begin position="173"/>
        <end position="190"/>
    </location>
</feature>
<feature type="transmembrane region" description="Helical" evidence="1">
    <location>
        <begin position="250"/>
        <end position="271"/>
    </location>
</feature>
<keyword evidence="1" id="KW-0472">Membrane</keyword>
<sequence length="333" mass="37946">MELKFKIMRPISKLILMFFVAEIIIFLISAGIPVNSPSLVQQYNSIESSIRNQSYISIALSIFANNIKVAILDFIPAIGIIMLSYSIVDTGMILSAVMTANHIPGIVAALALLTLPHSFVELPSYAIAAGSGTYILLRRKDWKRGLITFIIVPIELFLAALVEASLFFVPNPYIMWAASAPILVGLYFLYQYLQKIADKYVEVQQPVTQYYQQIPLFNPPDYQYYNQYRENWAKALTYESQGDANMAMNYLWVSLINLISAIAIKMGLPYYTKEDIDRVIQTLSIQNPQINYLYQQAFTLRMQDNYIELKQIITQLVAILQNIYQTSISRRIG</sequence>
<name>A0AAT9GNH7_9CREN</name>
<dbReference type="Pfam" id="PF01944">
    <property type="entry name" value="SpoIIM"/>
    <property type="match status" value="1"/>
</dbReference>
<dbReference type="EMBL" id="AP031322">
    <property type="protein sequence ID" value="BFH72416.1"/>
    <property type="molecule type" value="Genomic_DNA"/>
</dbReference>
<feature type="transmembrane region" description="Helical" evidence="1">
    <location>
        <begin position="93"/>
        <end position="113"/>
    </location>
</feature>
<organism evidence="2">
    <name type="scientific">Sulfurisphaera javensis</name>
    <dbReference type="NCBI Taxonomy" id="2049879"/>
    <lineage>
        <taxon>Archaea</taxon>
        <taxon>Thermoproteota</taxon>
        <taxon>Thermoprotei</taxon>
        <taxon>Sulfolobales</taxon>
        <taxon>Sulfolobaceae</taxon>
        <taxon>Sulfurisphaera</taxon>
    </lineage>
</organism>
<evidence type="ECO:0000256" key="1">
    <source>
        <dbReference type="SAM" id="Phobius"/>
    </source>
</evidence>
<dbReference type="AlphaFoldDB" id="A0AAT9GNH7"/>
<reference evidence="2" key="1">
    <citation type="submission" date="2024-03" db="EMBL/GenBank/DDBJ databases">
        <title>Complete genome sequence of Sulfurisphaera javensis strain KD-1.</title>
        <authorList>
            <person name="Sakai H."/>
            <person name="Nur N."/>
            <person name="Suwanto A."/>
            <person name="Kurosawa N."/>
        </authorList>
    </citation>
    <scope>NUCLEOTIDE SEQUENCE</scope>
    <source>
        <strain evidence="2">KD-1</strain>
    </source>
</reference>
<evidence type="ECO:0000313" key="2">
    <source>
        <dbReference type="EMBL" id="BFH72416.1"/>
    </source>
</evidence>
<accession>A0AAT9GNH7</accession>
<gene>
    <name evidence="2" type="ORF">SJAV_03600</name>
</gene>
<dbReference type="InterPro" id="IPR002798">
    <property type="entry name" value="SpoIIM-like"/>
</dbReference>
<keyword evidence="1" id="KW-0812">Transmembrane</keyword>
<feature type="transmembrane region" description="Helical" evidence="1">
    <location>
        <begin position="119"/>
        <end position="137"/>
    </location>
</feature>
<proteinExistence type="predicted"/>
<feature type="transmembrane region" description="Helical" evidence="1">
    <location>
        <begin position="54"/>
        <end position="81"/>
    </location>
</feature>
<feature type="transmembrane region" description="Helical" evidence="1">
    <location>
        <begin position="146"/>
        <end position="167"/>
    </location>
</feature>
<dbReference type="KEGG" id="sjv:SJAV_03600"/>
<keyword evidence="1" id="KW-1133">Transmembrane helix</keyword>